<name>A0ABD2CPZ3_VESMC</name>
<reference evidence="1 2" key="1">
    <citation type="journal article" date="2024" name="Ann. Entomol. Soc. Am.">
        <title>Genomic analyses of the southern and eastern yellowjacket wasps (Hymenoptera: Vespidae) reveal evolutionary signatures of social life.</title>
        <authorList>
            <person name="Catto M.A."/>
            <person name="Caine P.B."/>
            <person name="Orr S.E."/>
            <person name="Hunt B.G."/>
            <person name="Goodisman M.A.D."/>
        </authorList>
    </citation>
    <scope>NUCLEOTIDE SEQUENCE [LARGE SCALE GENOMIC DNA]</scope>
    <source>
        <strain evidence="1">232</strain>
        <tissue evidence="1">Head and thorax</tissue>
    </source>
</reference>
<dbReference type="AlphaFoldDB" id="A0ABD2CPZ3"/>
<gene>
    <name evidence="1" type="ORF">V1477_005562</name>
</gene>
<proteinExistence type="predicted"/>
<keyword evidence="2" id="KW-1185">Reference proteome</keyword>
<evidence type="ECO:0000313" key="1">
    <source>
        <dbReference type="EMBL" id="KAL2747192.1"/>
    </source>
</evidence>
<dbReference type="EMBL" id="JAYRBN010000037">
    <property type="protein sequence ID" value="KAL2747192.1"/>
    <property type="molecule type" value="Genomic_DNA"/>
</dbReference>
<organism evidence="1 2">
    <name type="scientific">Vespula maculifrons</name>
    <name type="common">Eastern yellow jacket</name>
    <name type="synonym">Wasp</name>
    <dbReference type="NCBI Taxonomy" id="7453"/>
    <lineage>
        <taxon>Eukaryota</taxon>
        <taxon>Metazoa</taxon>
        <taxon>Ecdysozoa</taxon>
        <taxon>Arthropoda</taxon>
        <taxon>Hexapoda</taxon>
        <taxon>Insecta</taxon>
        <taxon>Pterygota</taxon>
        <taxon>Neoptera</taxon>
        <taxon>Endopterygota</taxon>
        <taxon>Hymenoptera</taxon>
        <taxon>Apocrita</taxon>
        <taxon>Aculeata</taxon>
        <taxon>Vespoidea</taxon>
        <taxon>Vespidae</taxon>
        <taxon>Vespinae</taxon>
        <taxon>Vespula</taxon>
    </lineage>
</organism>
<evidence type="ECO:0000313" key="2">
    <source>
        <dbReference type="Proteomes" id="UP001607303"/>
    </source>
</evidence>
<comment type="caution">
    <text evidence="1">The sequence shown here is derived from an EMBL/GenBank/DDBJ whole genome shotgun (WGS) entry which is preliminary data.</text>
</comment>
<dbReference type="Proteomes" id="UP001607303">
    <property type="component" value="Unassembled WGS sequence"/>
</dbReference>
<protein>
    <recommendedName>
        <fullName evidence="3">Secreted protein</fullName>
    </recommendedName>
</protein>
<evidence type="ECO:0008006" key="3">
    <source>
        <dbReference type="Google" id="ProtNLM"/>
    </source>
</evidence>
<sequence length="78" mass="8276">MYRTARPAIDMSTMPGRCVAAVAAVAVTAAATAATAATAPSIFLWIESLGPRDDHRNDQRVVFAAHWILTVGGSYTKK</sequence>
<accession>A0ABD2CPZ3</accession>